<dbReference type="EMBL" id="JBHUIP010000003">
    <property type="protein sequence ID" value="MFD2261733.1"/>
    <property type="molecule type" value="Genomic_DNA"/>
</dbReference>
<evidence type="ECO:0000256" key="1">
    <source>
        <dbReference type="ARBA" id="ARBA00007435"/>
    </source>
</evidence>
<dbReference type="CDD" id="cd10448">
    <property type="entry name" value="GIY-YIG_unchar_3"/>
    <property type="match status" value="1"/>
</dbReference>
<dbReference type="PANTHER" id="PTHR34477:SF5">
    <property type="entry name" value="BSL5627 PROTEIN"/>
    <property type="match status" value="1"/>
</dbReference>
<reference evidence="4" key="1">
    <citation type="journal article" date="2019" name="Int. J. Syst. Evol. Microbiol.">
        <title>The Global Catalogue of Microorganisms (GCM) 10K type strain sequencing project: providing services to taxonomists for standard genome sequencing and annotation.</title>
        <authorList>
            <consortium name="The Broad Institute Genomics Platform"/>
            <consortium name="The Broad Institute Genome Sequencing Center for Infectious Disease"/>
            <person name="Wu L."/>
            <person name="Ma J."/>
        </authorList>
    </citation>
    <scope>NUCLEOTIDE SEQUENCE [LARGE SCALE GENOMIC DNA]</scope>
    <source>
        <strain evidence="4">CGMCC 1.19062</strain>
    </source>
</reference>
<protein>
    <submittedName>
        <fullName evidence="3">GIY-YIG nuclease family protein</fullName>
    </submittedName>
</protein>
<comment type="similarity">
    <text evidence="1">Belongs to the UPF0213 family.</text>
</comment>
<organism evidence="3 4">
    <name type="scientific">Lacibacterium aquatile</name>
    <dbReference type="NCBI Taxonomy" id="1168082"/>
    <lineage>
        <taxon>Bacteria</taxon>
        <taxon>Pseudomonadati</taxon>
        <taxon>Pseudomonadota</taxon>
        <taxon>Alphaproteobacteria</taxon>
        <taxon>Rhodospirillales</taxon>
        <taxon>Rhodospirillaceae</taxon>
    </lineage>
</organism>
<dbReference type="PANTHER" id="PTHR34477">
    <property type="entry name" value="UPF0213 PROTEIN YHBQ"/>
    <property type="match status" value="1"/>
</dbReference>
<dbReference type="InterPro" id="IPR000305">
    <property type="entry name" value="GIY-YIG_endonuc"/>
</dbReference>
<dbReference type="InterPro" id="IPR035901">
    <property type="entry name" value="GIY-YIG_endonuc_sf"/>
</dbReference>
<gene>
    <name evidence="3" type="ORF">ACFSM5_02460</name>
</gene>
<evidence type="ECO:0000313" key="4">
    <source>
        <dbReference type="Proteomes" id="UP001597295"/>
    </source>
</evidence>
<comment type="caution">
    <text evidence="3">The sequence shown here is derived from an EMBL/GenBank/DDBJ whole genome shotgun (WGS) entry which is preliminary data.</text>
</comment>
<dbReference type="RefSeq" id="WP_379874649.1">
    <property type="nucleotide sequence ID" value="NZ_JBHUIP010000003.1"/>
</dbReference>
<feature type="domain" description="GIY-YIG" evidence="2">
    <location>
        <begin position="1"/>
        <end position="78"/>
    </location>
</feature>
<dbReference type="SUPFAM" id="SSF82771">
    <property type="entry name" value="GIY-YIG endonuclease"/>
    <property type="match status" value="1"/>
</dbReference>
<dbReference type="SMART" id="SM00465">
    <property type="entry name" value="GIYc"/>
    <property type="match status" value="1"/>
</dbReference>
<keyword evidence="4" id="KW-1185">Reference proteome</keyword>
<name>A0ABW5DKS7_9PROT</name>
<dbReference type="Gene3D" id="3.40.1440.10">
    <property type="entry name" value="GIY-YIG endonuclease"/>
    <property type="match status" value="1"/>
</dbReference>
<dbReference type="Proteomes" id="UP001597295">
    <property type="component" value="Unassembled WGS sequence"/>
</dbReference>
<dbReference type="Pfam" id="PF01541">
    <property type="entry name" value="GIY-YIG"/>
    <property type="match status" value="1"/>
</dbReference>
<evidence type="ECO:0000259" key="2">
    <source>
        <dbReference type="PROSITE" id="PS50164"/>
    </source>
</evidence>
<dbReference type="InterPro" id="IPR050190">
    <property type="entry name" value="UPF0213_domain"/>
</dbReference>
<accession>A0ABW5DKS7</accession>
<evidence type="ECO:0000313" key="3">
    <source>
        <dbReference type="EMBL" id="MFD2261733.1"/>
    </source>
</evidence>
<proteinExistence type="inferred from homology"/>
<dbReference type="PROSITE" id="PS50164">
    <property type="entry name" value="GIY_YIG"/>
    <property type="match status" value="1"/>
</dbReference>
<sequence>MTGWVYIVTNQRDGTLYVGVTNNLPRRIWEHREAVVEGFTKQYRLKQLVWFEQHDDIAEAIRLEKRLKKWPRQWKINLIEAENPDWEDLYRMLF</sequence>